<dbReference type="RefSeq" id="XP_041230601.1">
    <property type="nucleotide sequence ID" value="XM_041372955.1"/>
</dbReference>
<evidence type="ECO:0000313" key="2">
    <source>
        <dbReference type="EMBL" id="KAG1905026.1"/>
    </source>
</evidence>
<dbReference type="Proteomes" id="UP001195769">
    <property type="component" value="Unassembled WGS sequence"/>
</dbReference>
<keyword evidence="3" id="KW-1185">Reference proteome</keyword>
<keyword evidence="1" id="KW-0812">Transmembrane</keyword>
<dbReference type="EMBL" id="JABBWK010000008">
    <property type="protein sequence ID" value="KAG1905026.1"/>
    <property type="molecule type" value="Genomic_DNA"/>
</dbReference>
<dbReference type="GeneID" id="64667253"/>
<gene>
    <name evidence="2" type="ORF">F5891DRAFT_720811</name>
</gene>
<evidence type="ECO:0000256" key="1">
    <source>
        <dbReference type="SAM" id="Phobius"/>
    </source>
</evidence>
<comment type="caution">
    <text evidence="2">The sequence shown here is derived from an EMBL/GenBank/DDBJ whole genome shotgun (WGS) entry which is preliminary data.</text>
</comment>
<reference evidence="2" key="1">
    <citation type="journal article" date="2020" name="New Phytol.">
        <title>Comparative genomics reveals dynamic genome evolution in host specialist ectomycorrhizal fungi.</title>
        <authorList>
            <person name="Lofgren L.A."/>
            <person name="Nguyen N.H."/>
            <person name="Vilgalys R."/>
            <person name="Ruytinx J."/>
            <person name="Liao H.L."/>
            <person name="Branco S."/>
            <person name="Kuo A."/>
            <person name="LaButti K."/>
            <person name="Lipzen A."/>
            <person name="Andreopoulos W."/>
            <person name="Pangilinan J."/>
            <person name="Riley R."/>
            <person name="Hundley H."/>
            <person name="Na H."/>
            <person name="Barry K."/>
            <person name="Grigoriev I.V."/>
            <person name="Stajich J.E."/>
            <person name="Kennedy P.G."/>
        </authorList>
    </citation>
    <scope>NUCLEOTIDE SEQUENCE</scope>
    <source>
        <strain evidence="2">FC203</strain>
    </source>
</reference>
<dbReference type="AlphaFoldDB" id="A0AAD4EFC8"/>
<evidence type="ECO:0000313" key="3">
    <source>
        <dbReference type="Proteomes" id="UP001195769"/>
    </source>
</evidence>
<keyword evidence="1" id="KW-0472">Membrane</keyword>
<keyword evidence="1" id="KW-1133">Transmembrane helix</keyword>
<name>A0AAD4EFC8_9AGAM</name>
<accession>A0AAD4EFC8</accession>
<proteinExistence type="predicted"/>
<feature type="transmembrane region" description="Helical" evidence="1">
    <location>
        <begin position="43"/>
        <end position="67"/>
    </location>
</feature>
<organism evidence="2 3">
    <name type="scientific">Suillus fuscotomentosus</name>
    <dbReference type="NCBI Taxonomy" id="1912939"/>
    <lineage>
        <taxon>Eukaryota</taxon>
        <taxon>Fungi</taxon>
        <taxon>Dikarya</taxon>
        <taxon>Basidiomycota</taxon>
        <taxon>Agaricomycotina</taxon>
        <taxon>Agaricomycetes</taxon>
        <taxon>Agaricomycetidae</taxon>
        <taxon>Boletales</taxon>
        <taxon>Suillineae</taxon>
        <taxon>Suillaceae</taxon>
        <taxon>Suillus</taxon>
    </lineage>
</organism>
<sequence length="76" mass="8362">MIRKSNDCVSGLLGSGAHATATSTWSAQLLISFRLLKHWIVVYAVYIPRIVIVMHLPTLAALTSSLIHTHSLPIRL</sequence>
<protein>
    <submittedName>
        <fullName evidence="2">Uncharacterized protein</fullName>
    </submittedName>
</protein>